<gene>
    <name evidence="6 8" type="primary">rpl23</name>
</gene>
<organism evidence="8">
    <name type="scientific">Odontosoria chinensis</name>
    <dbReference type="NCBI Taxonomy" id="32133"/>
    <lineage>
        <taxon>Eukaryota</taxon>
        <taxon>Viridiplantae</taxon>
        <taxon>Streptophyta</taxon>
        <taxon>Embryophyta</taxon>
        <taxon>Tracheophyta</taxon>
        <taxon>Polypodiopsida</taxon>
        <taxon>Polypodiidae</taxon>
        <taxon>Polypodiales</taxon>
        <taxon>Lindsaeineae</taxon>
        <taxon>Lindsaeaceae</taxon>
        <taxon>Odontosoria</taxon>
    </lineage>
</organism>
<dbReference type="EMBL" id="MG913608">
    <property type="protein sequence ID" value="AWD77961.1"/>
    <property type="molecule type" value="Genomic_DNA"/>
</dbReference>
<dbReference type="Gene3D" id="3.30.70.330">
    <property type="match status" value="1"/>
</dbReference>
<evidence type="ECO:0000313" key="8">
    <source>
        <dbReference type="EMBL" id="AWD77961.1"/>
    </source>
</evidence>
<comment type="function">
    <text evidence="6">Binds to 23S rRNA.</text>
</comment>
<sequence length="92" mass="10886">MDKSKNQILTEKSISLLRKKQYSFEVHPDLTKTELKLWIEQFFGVKVRGINSCRVPHKNRRRNGTVNSTRRKKMIVKLQGNFRIPLFLTQSV</sequence>
<dbReference type="InterPro" id="IPR012678">
    <property type="entry name" value="Ribosomal_uL23/eL15/eS24_sf"/>
</dbReference>
<evidence type="ECO:0000256" key="5">
    <source>
        <dbReference type="ARBA" id="ARBA00023274"/>
    </source>
</evidence>
<dbReference type="PROSITE" id="PS00050">
    <property type="entry name" value="RIBOSOMAL_L23"/>
    <property type="match status" value="1"/>
</dbReference>
<name>A0A343WSJ4_9MONI</name>
<keyword evidence="5 6" id="KW-0687">Ribonucleoprotein</keyword>
<reference evidence="8" key="1">
    <citation type="journal article" date="2018" name="Mitochondrial DNA Part B Resour">
        <title>The first complete chloroplast genome of a traditional Chinese medicinal herb Odontosoria chinensis (Lindsaeaceae).</title>
        <authorList>
            <person name="Xu R."/>
            <person name="Liu S."/>
            <person name="Wang Z."/>
            <person name="Wang T."/>
            <person name="Su Y."/>
        </authorList>
    </citation>
    <scope>NUCLEOTIDE SEQUENCE</scope>
</reference>
<evidence type="ECO:0000256" key="2">
    <source>
        <dbReference type="ARBA" id="ARBA00022730"/>
    </source>
</evidence>
<comment type="subcellular location">
    <subcellularLocation>
        <location evidence="6">Plastid</location>
        <location evidence="6">Chloroplast</location>
    </subcellularLocation>
</comment>
<evidence type="ECO:0000256" key="4">
    <source>
        <dbReference type="ARBA" id="ARBA00022980"/>
    </source>
</evidence>
<protein>
    <recommendedName>
        <fullName evidence="6">Large ribosomal subunit protein uL23c</fullName>
    </recommendedName>
</protein>
<keyword evidence="8" id="KW-0934">Plastid</keyword>
<comment type="subunit">
    <text evidence="6">Part of the 50S ribosomal subunit.</text>
</comment>
<dbReference type="GO" id="GO:0019843">
    <property type="term" value="F:rRNA binding"/>
    <property type="evidence" value="ECO:0007669"/>
    <property type="project" value="UniProtKB-UniRule"/>
</dbReference>
<evidence type="ECO:0000256" key="7">
    <source>
        <dbReference type="RuleBase" id="RU003934"/>
    </source>
</evidence>
<evidence type="ECO:0000256" key="1">
    <source>
        <dbReference type="ARBA" id="ARBA00006700"/>
    </source>
</evidence>
<keyword evidence="4 6" id="KW-0689">Ribosomal protein</keyword>
<keyword evidence="3 6" id="KW-0694">RNA-binding</keyword>
<keyword evidence="8" id="KW-0150">Chloroplast</keyword>
<dbReference type="HAMAP" id="MF_01369_B">
    <property type="entry name" value="Ribosomal_uL23_B"/>
    <property type="match status" value="1"/>
</dbReference>
<dbReference type="GO" id="GO:0009507">
    <property type="term" value="C:chloroplast"/>
    <property type="evidence" value="ECO:0007669"/>
    <property type="project" value="UniProtKB-SubCell"/>
</dbReference>
<dbReference type="GO" id="GO:1990904">
    <property type="term" value="C:ribonucleoprotein complex"/>
    <property type="evidence" value="ECO:0007669"/>
    <property type="project" value="UniProtKB-KW"/>
</dbReference>
<evidence type="ECO:0000256" key="6">
    <source>
        <dbReference type="HAMAP-Rule" id="MF_01369"/>
    </source>
</evidence>
<dbReference type="GO" id="GO:0005840">
    <property type="term" value="C:ribosome"/>
    <property type="evidence" value="ECO:0007669"/>
    <property type="project" value="UniProtKB-KW"/>
</dbReference>
<dbReference type="AlphaFoldDB" id="A0A343WSJ4"/>
<dbReference type="GO" id="GO:0003735">
    <property type="term" value="F:structural constituent of ribosome"/>
    <property type="evidence" value="ECO:0007669"/>
    <property type="project" value="InterPro"/>
</dbReference>
<accession>A0A343WSJ4</accession>
<dbReference type="InterPro" id="IPR012677">
    <property type="entry name" value="Nucleotide-bd_a/b_plait_sf"/>
</dbReference>
<dbReference type="InterPro" id="IPR013025">
    <property type="entry name" value="Ribosomal_uL23-like"/>
</dbReference>
<dbReference type="InterPro" id="IPR001014">
    <property type="entry name" value="Ribosomal_uL23_CS"/>
</dbReference>
<proteinExistence type="inferred from homology"/>
<evidence type="ECO:0000256" key="3">
    <source>
        <dbReference type="ARBA" id="ARBA00022884"/>
    </source>
</evidence>
<dbReference type="Pfam" id="PF00276">
    <property type="entry name" value="Ribosomal_L23"/>
    <property type="match status" value="1"/>
</dbReference>
<dbReference type="GO" id="GO:0006412">
    <property type="term" value="P:translation"/>
    <property type="evidence" value="ECO:0007669"/>
    <property type="project" value="UniProtKB-UniRule"/>
</dbReference>
<keyword evidence="2 6" id="KW-0699">rRNA-binding</keyword>
<geneLocation type="chloroplast" evidence="8"/>
<dbReference type="SUPFAM" id="SSF54189">
    <property type="entry name" value="Ribosomal proteins S24e, L23 and L15e"/>
    <property type="match status" value="1"/>
</dbReference>
<comment type="similarity">
    <text evidence="1 6 7">Belongs to the universal ribosomal protein uL23 family.</text>
</comment>